<dbReference type="PROSITE" id="PS00398">
    <property type="entry name" value="RECOMBINASES_2"/>
    <property type="match status" value="1"/>
</dbReference>
<dbReference type="InterPro" id="IPR006120">
    <property type="entry name" value="Resolvase_HTH_dom"/>
</dbReference>
<keyword evidence="3" id="KW-0238">DNA-binding</keyword>
<evidence type="ECO:0000256" key="3">
    <source>
        <dbReference type="ARBA" id="ARBA00023125"/>
    </source>
</evidence>
<dbReference type="Gene3D" id="1.10.10.60">
    <property type="entry name" value="Homeodomain-like"/>
    <property type="match status" value="1"/>
</dbReference>
<dbReference type="AlphaFoldDB" id="A0A2S3ZFP3"/>
<dbReference type="RefSeq" id="WP_103460464.1">
    <property type="nucleotide sequence ID" value="NZ_PPXD01000013.1"/>
</dbReference>
<keyword evidence="2" id="KW-0229">DNA integration</keyword>
<dbReference type="PANTHER" id="PTHR30461:SF2">
    <property type="entry name" value="SERINE RECOMBINASE PINE-RELATED"/>
    <property type="match status" value="1"/>
</dbReference>
<dbReference type="CDD" id="cd03768">
    <property type="entry name" value="SR_ResInv"/>
    <property type="match status" value="1"/>
</dbReference>
<evidence type="ECO:0000256" key="1">
    <source>
        <dbReference type="ARBA" id="ARBA00009913"/>
    </source>
</evidence>
<dbReference type="PANTHER" id="PTHR30461">
    <property type="entry name" value="DNA-INVERTASE FROM LAMBDOID PROPHAGE"/>
    <property type="match status" value="1"/>
</dbReference>
<dbReference type="GO" id="GO:0003677">
    <property type="term" value="F:DNA binding"/>
    <property type="evidence" value="ECO:0007669"/>
    <property type="project" value="UniProtKB-KW"/>
</dbReference>
<dbReference type="EMBL" id="PPXD01000013">
    <property type="protein sequence ID" value="POH65857.1"/>
    <property type="molecule type" value="Genomic_DNA"/>
</dbReference>
<feature type="domain" description="Resolvase/invertase-type recombinase catalytic" evidence="7">
    <location>
        <begin position="3"/>
        <end position="142"/>
    </location>
</feature>
<dbReference type="Pfam" id="PF02796">
    <property type="entry name" value="HTH_7"/>
    <property type="match status" value="1"/>
</dbReference>
<feature type="active site" description="O-(5'-phospho-DNA)-serine intermediate" evidence="5 6">
    <location>
        <position position="11"/>
    </location>
</feature>
<gene>
    <name evidence="8" type="ORF">C3B61_09885</name>
</gene>
<dbReference type="Gene3D" id="3.40.50.1390">
    <property type="entry name" value="Resolvase, N-terminal catalytic domain"/>
    <property type="match status" value="1"/>
</dbReference>
<evidence type="ECO:0000256" key="5">
    <source>
        <dbReference type="PIRSR" id="PIRSR606118-50"/>
    </source>
</evidence>
<evidence type="ECO:0000313" key="9">
    <source>
        <dbReference type="Proteomes" id="UP000237340"/>
    </source>
</evidence>
<dbReference type="Pfam" id="PF00239">
    <property type="entry name" value="Resolvase"/>
    <property type="match status" value="1"/>
</dbReference>
<organism evidence="8 9">
    <name type="scientific">Cryobacterium zongtaii</name>
    <dbReference type="NCBI Taxonomy" id="1259217"/>
    <lineage>
        <taxon>Bacteria</taxon>
        <taxon>Bacillati</taxon>
        <taxon>Actinomycetota</taxon>
        <taxon>Actinomycetes</taxon>
        <taxon>Micrococcales</taxon>
        <taxon>Microbacteriaceae</taxon>
        <taxon>Cryobacterium</taxon>
    </lineage>
</organism>
<comment type="similarity">
    <text evidence="1">Belongs to the site-specific recombinase resolvase family.</text>
</comment>
<protein>
    <submittedName>
        <fullName evidence="8">Resolvase</fullName>
    </submittedName>
</protein>
<dbReference type="InterPro" id="IPR009057">
    <property type="entry name" value="Homeodomain-like_sf"/>
</dbReference>
<dbReference type="InterPro" id="IPR006119">
    <property type="entry name" value="Resolv_N"/>
</dbReference>
<dbReference type="Proteomes" id="UP000237340">
    <property type="component" value="Unassembled WGS sequence"/>
</dbReference>
<dbReference type="GO" id="GO:0015074">
    <property type="term" value="P:DNA integration"/>
    <property type="evidence" value="ECO:0007669"/>
    <property type="project" value="UniProtKB-KW"/>
</dbReference>
<dbReference type="InterPro" id="IPR050639">
    <property type="entry name" value="SSR_resolvase"/>
</dbReference>
<dbReference type="InterPro" id="IPR006118">
    <property type="entry name" value="Recombinase_CS"/>
</dbReference>
<sequence>MTKLIGYARVSTRKQFTDRQEMDLLAAGVRRDDLYVDHGVSGALASRPAFDSAVVALEAGDTLVITTLDRLGRSTRNMLAFAEELRGRGTGLRVLNLGGGDVDTATPMGSMLFTIMAALGQMEHEIKRERVVDSIAKRRDAGKDLGGRPRVITDNQIRNARHLIERGDTAAQVARDLGMSRATFYRRARALGLLPNQSAVDDSRTAVDAK</sequence>
<evidence type="ECO:0000256" key="6">
    <source>
        <dbReference type="PROSITE-ProRule" id="PRU10137"/>
    </source>
</evidence>
<dbReference type="GO" id="GO:0000150">
    <property type="term" value="F:DNA strand exchange activity"/>
    <property type="evidence" value="ECO:0007669"/>
    <property type="project" value="InterPro"/>
</dbReference>
<proteinExistence type="inferred from homology"/>
<evidence type="ECO:0000256" key="2">
    <source>
        <dbReference type="ARBA" id="ARBA00022908"/>
    </source>
</evidence>
<accession>A0A2S3ZFP3</accession>
<dbReference type="InterPro" id="IPR036162">
    <property type="entry name" value="Resolvase-like_N_sf"/>
</dbReference>
<dbReference type="SUPFAM" id="SSF53041">
    <property type="entry name" value="Resolvase-like"/>
    <property type="match status" value="1"/>
</dbReference>
<dbReference type="SMART" id="SM00857">
    <property type="entry name" value="Resolvase"/>
    <property type="match status" value="1"/>
</dbReference>
<comment type="caution">
    <text evidence="8">The sequence shown here is derived from an EMBL/GenBank/DDBJ whole genome shotgun (WGS) entry which is preliminary data.</text>
</comment>
<dbReference type="PROSITE" id="PS00397">
    <property type="entry name" value="RECOMBINASES_1"/>
    <property type="match status" value="1"/>
</dbReference>
<evidence type="ECO:0000259" key="7">
    <source>
        <dbReference type="PROSITE" id="PS51736"/>
    </source>
</evidence>
<evidence type="ECO:0000256" key="4">
    <source>
        <dbReference type="ARBA" id="ARBA00023172"/>
    </source>
</evidence>
<dbReference type="CDD" id="cd00569">
    <property type="entry name" value="HTH_Hin_like"/>
    <property type="match status" value="1"/>
</dbReference>
<keyword evidence="4" id="KW-0233">DNA recombination</keyword>
<name>A0A2S3ZFP3_9MICO</name>
<reference evidence="8 9" key="1">
    <citation type="submission" date="2018-01" db="EMBL/GenBank/DDBJ databases">
        <title>Cryobacterium sp. nov., from glaciers in China.</title>
        <authorList>
            <person name="Liu Q."/>
            <person name="Xin Y.-H."/>
        </authorList>
    </citation>
    <scope>NUCLEOTIDE SEQUENCE [LARGE SCALE GENOMIC DNA]</scope>
    <source>
        <strain evidence="8 9">TMN-42</strain>
    </source>
</reference>
<keyword evidence="9" id="KW-1185">Reference proteome</keyword>
<evidence type="ECO:0000313" key="8">
    <source>
        <dbReference type="EMBL" id="POH65857.1"/>
    </source>
</evidence>
<dbReference type="SUPFAM" id="SSF46689">
    <property type="entry name" value="Homeodomain-like"/>
    <property type="match status" value="1"/>
</dbReference>
<dbReference type="PROSITE" id="PS51736">
    <property type="entry name" value="RECOMBINASES_3"/>
    <property type="match status" value="1"/>
</dbReference>